<dbReference type="AlphaFoldDB" id="A0AB34GGC7"/>
<proteinExistence type="predicted"/>
<feature type="domain" description="SAM" evidence="2">
    <location>
        <begin position="170"/>
        <end position="236"/>
    </location>
</feature>
<evidence type="ECO:0000259" key="2">
    <source>
        <dbReference type="PROSITE" id="PS50105"/>
    </source>
</evidence>
<dbReference type="InterPro" id="IPR052268">
    <property type="entry name" value="SAM_domain-containing_protein"/>
</dbReference>
<dbReference type="InterPro" id="IPR013761">
    <property type="entry name" value="SAM/pointed_sf"/>
</dbReference>
<comment type="caution">
    <text evidence="3">The sequence shown here is derived from an EMBL/GenBank/DDBJ whole genome shotgun (WGS) entry which is preliminary data.</text>
</comment>
<feature type="region of interest" description="Disordered" evidence="1">
    <location>
        <begin position="353"/>
        <end position="396"/>
    </location>
</feature>
<name>A0AB34GGC7_ESCRO</name>
<sequence>MSVTKLAWEEKAQGVSLGPRARGCSLRACADAAAHRSCPGPGGLQEGGAGTLWACPEFRLLLVHKSQPVSIAGQRPSLQRSPATAHFSFCRTLLEHTVSAESIPCPLPRTQGTSLTWHDSRSQRAAGSRQVKLLQQPGTEAPQGRLYSDHDGLYHTSPSLGGLTRPVVLWSQQDVCKWLKKHCPHNYLVYVEAFSQHAITGRALLRLNAEKLQRMGLAQEAQRQEVLQQLLRLQVREEGRSLQLLSQGQWEEPGMPTVPGAGPLPERGHRQTWSQGCLAKRLDPALQAQGPRGPGGQGPRGGRPPSLPLPVASIRAPWAWGSTQRPIVPQFTPMPEKHLPPDGGVTGHFALTAQPTQATDGVPGKRMAARAPSPDPSLPSRIAAGIPREFAPSPPQ</sequence>
<gene>
    <name evidence="3" type="ORF">J1605_013022</name>
</gene>
<dbReference type="Pfam" id="PF07647">
    <property type="entry name" value="SAM_2"/>
    <property type="match status" value="1"/>
</dbReference>
<feature type="compositionally biased region" description="Gly residues" evidence="1">
    <location>
        <begin position="292"/>
        <end position="301"/>
    </location>
</feature>
<accession>A0AB34GGC7</accession>
<protein>
    <recommendedName>
        <fullName evidence="2">SAM domain-containing protein</fullName>
    </recommendedName>
</protein>
<evidence type="ECO:0000256" key="1">
    <source>
        <dbReference type="SAM" id="MobiDB-lite"/>
    </source>
</evidence>
<dbReference type="SUPFAM" id="SSF47769">
    <property type="entry name" value="SAM/Pointed domain"/>
    <property type="match status" value="1"/>
</dbReference>
<dbReference type="EMBL" id="JAIQCJ010002232">
    <property type="protein sequence ID" value="KAJ8779171.1"/>
    <property type="molecule type" value="Genomic_DNA"/>
</dbReference>
<dbReference type="InterPro" id="IPR039144">
    <property type="entry name" value="Aveugle-like_SAM_dom"/>
</dbReference>
<dbReference type="InterPro" id="IPR001660">
    <property type="entry name" value="SAM"/>
</dbReference>
<dbReference type="PANTHER" id="PTHR20843:SF1">
    <property type="entry name" value="STERILE ALPHA MOTIF DOMAIN-CONTAINING PROTEIN 10"/>
    <property type="match status" value="1"/>
</dbReference>
<keyword evidence="4" id="KW-1185">Reference proteome</keyword>
<dbReference type="PANTHER" id="PTHR20843">
    <property type="entry name" value="STERILE ALPHA MOTIF DOMAIN CONTAINING PROTEIN 10"/>
    <property type="match status" value="1"/>
</dbReference>
<dbReference type="Proteomes" id="UP001159641">
    <property type="component" value="Unassembled WGS sequence"/>
</dbReference>
<dbReference type="PROSITE" id="PS50105">
    <property type="entry name" value="SAM_DOMAIN"/>
    <property type="match status" value="1"/>
</dbReference>
<organism evidence="3 4">
    <name type="scientific">Eschrichtius robustus</name>
    <name type="common">California gray whale</name>
    <name type="synonym">Eschrichtius gibbosus</name>
    <dbReference type="NCBI Taxonomy" id="9764"/>
    <lineage>
        <taxon>Eukaryota</taxon>
        <taxon>Metazoa</taxon>
        <taxon>Chordata</taxon>
        <taxon>Craniata</taxon>
        <taxon>Vertebrata</taxon>
        <taxon>Euteleostomi</taxon>
        <taxon>Mammalia</taxon>
        <taxon>Eutheria</taxon>
        <taxon>Laurasiatheria</taxon>
        <taxon>Artiodactyla</taxon>
        <taxon>Whippomorpha</taxon>
        <taxon>Cetacea</taxon>
        <taxon>Mysticeti</taxon>
        <taxon>Eschrichtiidae</taxon>
        <taxon>Eschrichtius</taxon>
    </lineage>
</organism>
<evidence type="ECO:0000313" key="4">
    <source>
        <dbReference type="Proteomes" id="UP001159641"/>
    </source>
</evidence>
<feature type="region of interest" description="Disordered" evidence="1">
    <location>
        <begin position="286"/>
        <end position="309"/>
    </location>
</feature>
<dbReference type="GO" id="GO:0007169">
    <property type="term" value="P:cell surface receptor protein tyrosine kinase signaling pathway"/>
    <property type="evidence" value="ECO:0007669"/>
    <property type="project" value="TreeGrafter"/>
</dbReference>
<reference evidence="3 4" key="1">
    <citation type="submission" date="2022-11" db="EMBL/GenBank/DDBJ databases">
        <title>Whole genome sequence of Eschrichtius robustus ER-17-0199.</title>
        <authorList>
            <person name="Bruniche-Olsen A."/>
            <person name="Black A.N."/>
            <person name="Fields C.J."/>
            <person name="Walden K."/>
            <person name="Dewoody J.A."/>
        </authorList>
    </citation>
    <scope>NUCLEOTIDE SEQUENCE [LARGE SCALE GENOMIC DNA]</scope>
    <source>
        <strain evidence="3">ER-17-0199</strain>
        <tissue evidence="3">Blubber</tissue>
    </source>
</reference>
<evidence type="ECO:0000313" key="3">
    <source>
        <dbReference type="EMBL" id="KAJ8779171.1"/>
    </source>
</evidence>
<dbReference type="CDD" id="cd09510">
    <property type="entry name" value="SAM_aveugle-like"/>
    <property type="match status" value="1"/>
</dbReference>
<dbReference type="GO" id="GO:0009898">
    <property type="term" value="C:cytoplasmic side of plasma membrane"/>
    <property type="evidence" value="ECO:0007669"/>
    <property type="project" value="TreeGrafter"/>
</dbReference>
<dbReference type="Gene3D" id="1.10.150.50">
    <property type="entry name" value="Transcription Factor, Ets-1"/>
    <property type="match status" value="1"/>
</dbReference>
<dbReference type="SMART" id="SM00454">
    <property type="entry name" value="SAM"/>
    <property type="match status" value="1"/>
</dbReference>